<evidence type="ECO:0000313" key="1">
    <source>
        <dbReference type="EMBL" id="DAD87573.1"/>
    </source>
</evidence>
<protein>
    <submittedName>
        <fullName evidence="1">Uncharacterized protein</fullName>
    </submittedName>
</protein>
<name>A0A8S5MYT8_9CAUD</name>
<reference evidence="1" key="1">
    <citation type="journal article" date="2021" name="Proc. Natl. Acad. Sci. U.S.A.">
        <title>A Catalog of Tens of Thousands of Viruses from Human Metagenomes Reveals Hidden Associations with Chronic Diseases.</title>
        <authorList>
            <person name="Tisza M.J."/>
            <person name="Buck C.B."/>
        </authorList>
    </citation>
    <scope>NUCLEOTIDE SEQUENCE</scope>
    <source>
        <strain evidence="1">CtAUQ2</strain>
    </source>
</reference>
<proteinExistence type="predicted"/>
<accession>A0A8S5MYT8</accession>
<sequence>MYKKFVYWLRAHNMYSVLGGIVRIEHILRFRLSEQMLDAWFNSVGKRIPSVMAEMRLMQCKPDWCKLSVADKRHVYCSEMYY</sequence>
<organism evidence="1">
    <name type="scientific">Siphoviridae sp. ctAUQ2</name>
    <dbReference type="NCBI Taxonomy" id="2826182"/>
    <lineage>
        <taxon>Viruses</taxon>
        <taxon>Duplodnaviria</taxon>
        <taxon>Heunggongvirae</taxon>
        <taxon>Uroviricota</taxon>
        <taxon>Caudoviricetes</taxon>
    </lineage>
</organism>
<dbReference type="EMBL" id="BK015022">
    <property type="protein sequence ID" value="DAD87573.1"/>
    <property type="molecule type" value="Genomic_DNA"/>
</dbReference>